<dbReference type="EMBL" id="MCOK01000001">
    <property type="protein sequence ID" value="OOC56659.1"/>
    <property type="molecule type" value="Genomic_DNA"/>
</dbReference>
<evidence type="ECO:0000313" key="4">
    <source>
        <dbReference type="EMBL" id="OOC56659.1"/>
    </source>
</evidence>
<dbReference type="EMBL" id="JACCHL010000001">
    <property type="protein sequence ID" value="NYH53315.1"/>
    <property type="molecule type" value="Genomic_DNA"/>
</dbReference>
<dbReference type="AlphaFoldDB" id="A0A1V3C843"/>
<name>A0A1V3C843_9ACTN</name>
<dbReference type="STRING" id="501010.NOSIN_24835"/>
<gene>
    <name evidence="3" type="ORF">HNR06_002904</name>
    <name evidence="4" type="ORF">NOSIN_24835</name>
</gene>
<proteinExistence type="inferred from homology"/>
<feature type="transmembrane region" description="Helical" evidence="1">
    <location>
        <begin position="167"/>
        <end position="189"/>
    </location>
</feature>
<feature type="compositionally biased region" description="Polar residues" evidence="2">
    <location>
        <begin position="348"/>
        <end position="363"/>
    </location>
</feature>
<accession>A0A7Y9XFB5</accession>
<dbReference type="EC" id="7.1.1.-" evidence="1"/>
<keyword evidence="1" id="KW-0812">Transmembrane</keyword>
<accession>A0A1V3C843</accession>
<sequence>MNPLTSVSPGAPLDGSLHLAAPIGGGEAATFWILGSVVLLGALGVVFSRKPVHSAMSMALTMVGLAVFYGINAAPFLMVVQIVVYTGAVLMLFLFVLMLVGVSTADSLVETISGQRIMTAVVALCFVGALATGITRIAVGDPVGLTEGAAAAGGTIPWIAGELLLRYVVAFEATGALLITAVLGAMVLAHTARTKKRRTQREIAEERIRGDHPTPLPGPGTYARHNAIDMPALLPDGTVAKLSLNPVLTARDPEYQSRVPSDVRAEQAPLFGGASDSAEAKVVGPAAGDRARPSAEDPGDSGKPGGADGTPGANGGGTGGPGGKGGPDTPGASGGRDGTAETDETDGSDSNGNGQEVESSWTR</sequence>
<keyword evidence="5" id="KW-1185">Reference proteome</keyword>
<dbReference type="GO" id="GO:0005886">
    <property type="term" value="C:plasma membrane"/>
    <property type="evidence" value="ECO:0007669"/>
    <property type="project" value="UniProtKB-SubCell"/>
</dbReference>
<dbReference type="PANTHER" id="PTHR33269">
    <property type="entry name" value="NADH-UBIQUINONE OXIDOREDUCTASE CHAIN 6"/>
    <property type="match status" value="1"/>
</dbReference>
<evidence type="ECO:0000256" key="1">
    <source>
        <dbReference type="RuleBase" id="RU004429"/>
    </source>
</evidence>
<feature type="region of interest" description="Disordered" evidence="2">
    <location>
        <begin position="270"/>
        <end position="363"/>
    </location>
</feature>
<dbReference type="InterPro" id="IPR001457">
    <property type="entry name" value="NADH_UbQ/plastoQ_OxRdtase_su6"/>
</dbReference>
<comment type="subcellular location">
    <subcellularLocation>
        <location evidence="1">Cell membrane</location>
        <topology evidence="1">Multi-pass membrane protein</topology>
    </subcellularLocation>
</comment>
<dbReference type="Pfam" id="PF00499">
    <property type="entry name" value="Oxidored_q3"/>
    <property type="match status" value="1"/>
</dbReference>
<reference evidence="3 6" key="3">
    <citation type="submission" date="2020-07" db="EMBL/GenBank/DDBJ databases">
        <title>Sequencing the genomes of 1000 actinobacteria strains.</title>
        <authorList>
            <person name="Klenk H.-P."/>
        </authorList>
    </citation>
    <scope>NUCLEOTIDE SEQUENCE [LARGE SCALE GENOMIC DNA]</scope>
    <source>
        <strain evidence="3 6">DSM 45278</strain>
    </source>
</reference>
<feature type="compositionally biased region" description="Gly residues" evidence="2">
    <location>
        <begin position="302"/>
        <end position="337"/>
    </location>
</feature>
<dbReference type="RefSeq" id="WP_077693101.1">
    <property type="nucleotide sequence ID" value="NZ_JACCHL010000001.1"/>
</dbReference>
<evidence type="ECO:0000313" key="5">
    <source>
        <dbReference type="Proteomes" id="UP000189004"/>
    </source>
</evidence>
<evidence type="ECO:0000313" key="6">
    <source>
        <dbReference type="Proteomes" id="UP000584931"/>
    </source>
</evidence>
<comment type="catalytic activity">
    <reaction evidence="1">
        <text>a quinone + NADH + 5 H(+)(in) = a quinol + NAD(+) + 4 H(+)(out)</text>
        <dbReference type="Rhea" id="RHEA:57888"/>
        <dbReference type="ChEBI" id="CHEBI:15378"/>
        <dbReference type="ChEBI" id="CHEBI:24646"/>
        <dbReference type="ChEBI" id="CHEBI:57540"/>
        <dbReference type="ChEBI" id="CHEBI:57945"/>
        <dbReference type="ChEBI" id="CHEBI:132124"/>
    </reaction>
</comment>
<feature type="transmembrane region" description="Helical" evidence="1">
    <location>
        <begin position="59"/>
        <end position="78"/>
    </location>
</feature>
<dbReference type="Proteomes" id="UP000584931">
    <property type="component" value="Unassembled WGS sequence"/>
</dbReference>
<dbReference type="Proteomes" id="UP000189004">
    <property type="component" value="Unassembled WGS sequence"/>
</dbReference>
<organism evidence="4 5">
    <name type="scientific">Nocardiopsis sinuspersici</name>
    <dbReference type="NCBI Taxonomy" id="501010"/>
    <lineage>
        <taxon>Bacteria</taxon>
        <taxon>Bacillati</taxon>
        <taxon>Actinomycetota</taxon>
        <taxon>Actinomycetes</taxon>
        <taxon>Streptosporangiales</taxon>
        <taxon>Nocardiopsidaceae</taxon>
        <taxon>Nocardiopsis</taxon>
    </lineage>
</organism>
<feature type="transmembrane region" description="Helical" evidence="1">
    <location>
        <begin position="29"/>
        <end position="47"/>
    </location>
</feature>
<keyword evidence="1" id="KW-0472">Membrane</keyword>
<dbReference type="Gene3D" id="1.20.120.1200">
    <property type="entry name" value="NADH-ubiquinone/plastoquinone oxidoreductase chain 6, subunit NuoJ"/>
    <property type="match status" value="1"/>
</dbReference>
<dbReference type="GO" id="GO:0008137">
    <property type="term" value="F:NADH dehydrogenase (ubiquinone) activity"/>
    <property type="evidence" value="ECO:0007669"/>
    <property type="project" value="UniProtKB-UniRule"/>
</dbReference>
<comment type="similarity">
    <text evidence="1">Belongs to the complex I subunit 6 family.</text>
</comment>
<dbReference type="NCBIfam" id="NF005165">
    <property type="entry name" value="PRK06638.1-5"/>
    <property type="match status" value="1"/>
</dbReference>
<keyword evidence="1" id="KW-1003">Cell membrane</keyword>
<keyword evidence="1" id="KW-0874">Quinone</keyword>
<keyword evidence="1" id="KW-0520">NAD</keyword>
<dbReference type="InterPro" id="IPR042106">
    <property type="entry name" value="Nuo/plastoQ_OxRdtase_6_NuoJ"/>
</dbReference>
<evidence type="ECO:0000313" key="3">
    <source>
        <dbReference type="EMBL" id="NYH53315.1"/>
    </source>
</evidence>
<feature type="region of interest" description="Disordered" evidence="2">
    <location>
        <begin position="198"/>
        <end position="224"/>
    </location>
</feature>
<feature type="transmembrane region" description="Helical" evidence="1">
    <location>
        <begin position="117"/>
        <end position="139"/>
    </location>
</feature>
<comment type="caution">
    <text evidence="4">The sequence shown here is derived from an EMBL/GenBank/DDBJ whole genome shotgun (WGS) entry which is preliminary data.</text>
</comment>
<dbReference type="PANTHER" id="PTHR33269:SF19">
    <property type="entry name" value="NADH-QUINONE OXIDOREDUCTASE SUBUNIT J"/>
    <property type="match status" value="1"/>
</dbReference>
<evidence type="ECO:0000256" key="2">
    <source>
        <dbReference type="SAM" id="MobiDB-lite"/>
    </source>
</evidence>
<comment type="function">
    <text evidence="1">NDH-1 shuttles electrons from NADH, via FMN and iron-sulfur (Fe-S) centers, to quinones in the respiratory chain. Couples the redox reaction to proton translocation (for every two electrons transferred, four hydrogen ions are translocated across the cytoplasmic membrane), and thus conserves the redox energy in a proton gradient.</text>
</comment>
<feature type="transmembrane region" description="Helical" evidence="1">
    <location>
        <begin position="84"/>
        <end position="105"/>
    </location>
</feature>
<keyword evidence="1" id="KW-1133">Transmembrane helix</keyword>
<dbReference type="OrthoDB" id="13239at2"/>
<reference evidence="5" key="2">
    <citation type="submission" date="2016-08" db="EMBL/GenBank/DDBJ databases">
        <authorList>
            <person name="Tokovenko B."/>
            <person name="Kalinowski J."/>
        </authorList>
    </citation>
    <scope>NUCLEOTIDE SEQUENCE [LARGE SCALE GENOMIC DNA]</scope>
    <source>
        <strain evidence="5">UTMC102</strain>
    </source>
</reference>
<reference evidence="4" key="1">
    <citation type="submission" date="2016-08" db="EMBL/GenBank/DDBJ databases">
        <authorList>
            <person name="Seilhamer J.J."/>
        </authorList>
    </citation>
    <scope>NUCLEOTIDE SEQUENCE [LARGE SCALE GENOMIC DNA]</scope>
    <source>
        <strain evidence="4">UTMC102</strain>
    </source>
</reference>
<feature type="compositionally biased region" description="Basic and acidic residues" evidence="2">
    <location>
        <begin position="200"/>
        <end position="212"/>
    </location>
</feature>
<dbReference type="GO" id="GO:0048038">
    <property type="term" value="F:quinone binding"/>
    <property type="evidence" value="ECO:0007669"/>
    <property type="project" value="UniProtKB-UniRule"/>
</dbReference>
<protein>
    <recommendedName>
        <fullName evidence="1">NADH-quinone oxidoreductase subunit J</fullName>
        <ecNumber evidence="1">7.1.1.-</ecNumber>
    </recommendedName>
</protein>